<evidence type="ECO:0000256" key="3">
    <source>
        <dbReference type="ARBA" id="ARBA00023186"/>
    </source>
</evidence>
<dbReference type="EMBL" id="BTSY01000005">
    <property type="protein sequence ID" value="GMT27656.1"/>
    <property type="molecule type" value="Genomic_DNA"/>
</dbReference>
<dbReference type="SUPFAM" id="SSF48371">
    <property type="entry name" value="ARM repeat"/>
    <property type="match status" value="1"/>
</dbReference>
<dbReference type="Gene3D" id="1.25.10.10">
    <property type="entry name" value="Leucine-rich Repeat Variant"/>
    <property type="match status" value="1"/>
</dbReference>
<reference evidence="8" key="1">
    <citation type="submission" date="2023-10" db="EMBL/GenBank/DDBJ databases">
        <title>Genome assembly of Pristionchus species.</title>
        <authorList>
            <person name="Yoshida K."/>
            <person name="Sommer R.J."/>
        </authorList>
    </citation>
    <scope>NUCLEOTIDE SEQUENCE</scope>
    <source>
        <strain evidence="8">RS5133</strain>
    </source>
</reference>
<dbReference type="Pfam" id="PF25767">
    <property type="entry name" value="ARM_TBCD_2nd"/>
    <property type="match status" value="1"/>
</dbReference>
<evidence type="ECO:0000256" key="5">
    <source>
        <dbReference type="SAM" id="MobiDB-lite"/>
    </source>
</evidence>
<dbReference type="InterPro" id="IPR033162">
    <property type="entry name" value="TBCD"/>
</dbReference>
<dbReference type="GO" id="GO:0007021">
    <property type="term" value="P:tubulin complex assembly"/>
    <property type="evidence" value="ECO:0007669"/>
    <property type="project" value="InterPro"/>
</dbReference>
<organism evidence="8 9">
    <name type="scientific">Pristionchus fissidentatus</name>
    <dbReference type="NCBI Taxonomy" id="1538716"/>
    <lineage>
        <taxon>Eukaryota</taxon>
        <taxon>Metazoa</taxon>
        <taxon>Ecdysozoa</taxon>
        <taxon>Nematoda</taxon>
        <taxon>Chromadorea</taxon>
        <taxon>Rhabditida</taxon>
        <taxon>Rhabditina</taxon>
        <taxon>Diplogasteromorpha</taxon>
        <taxon>Diplogasteroidea</taxon>
        <taxon>Neodiplogasteridae</taxon>
        <taxon>Pristionchus</taxon>
    </lineage>
</organism>
<dbReference type="InterPro" id="IPR022577">
    <property type="entry name" value="TBCD_C"/>
</dbReference>
<evidence type="ECO:0000313" key="9">
    <source>
        <dbReference type="Proteomes" id="UP001432322"/>
    </source>
</evidence>
<feature type="non-terminal residue" evidence="8">
    <location>
        <position position="1176"/>
    </location>
</feature>
<sequence>MRDIVLPPEATSSPMEEETPSPDDEDVIGCLPRLFATAHKDEVEGILAQLGSLCVPGREHDLEGAFERYQKLLDLYQEQPALLDRTIPSMLSTLLSYVNLPKTEKTRLDRQSSVAMNFAYHLTKVRGHKVMARQLPHSVQYLAPLISCLEAYDRSESCRAEKSMLLMWLTIVAKNPFDLRKFDGASSEGATLRRIFDLAMPYLEVAWNRTHYYASLLLAECLARQDGHILLPTTIERVTRVIDDTVHAGAAAAATSNGSHATDAADAAASTGVRVPMEMADKIIGPMILLLAIMKKVDRCHLQVYVNKIEETVKRFFPLHPSDHSLSKKCLVKTVQRLALVTLRPKLAKWRYTRGKRRLEENLRAVTGEENGDSPRNGSTKIGKKRKAGEEMEEEEEEAVEQIQLVAWVIDCLLRGLTDPDTDVRWSSAKGIGRIAARLPKEFAAQVVQNILQTKFHRLAGNSSWHGGCLCLAELSRRGCLLPSLLPQAFTIVKKALFFQEPTGRFALGVNVRDAACYVVWAWARAYEATELVDHVEEIAASLMCVSLFDREVRIRRAASAAFQENVGRQRSFPDGIALITLADYFAVGNRKRCYSQLAYEVAAFPKYTRHLIDHLVEEKITHWDEVVREQTASCLGRLAVRDEEYLRETMRGEIMKGMEAKSVMDRHGFIVAAAEVYAGLKSAGVEGMEEEEGKLASLPSSLRSSLSSAGRGNEVMKRAAALAMGRLAGVGLPLGEKETGDWLSVLELLTADDREATVAVAAEAARPFFARYINPSEIWRKEAAERARTRMLTTRREGERTGACILTAFLLPEAIDDALFDALTTVIESRTETDKLWAGARQAAARASTTAGRSENHTRRAVRLLMAGMEDYTTDRRGDIGRMVREDSMRGLASLGCERLLRGEEREDAVRRMIQQSAEKIGNTRQVACECILSMVKALRDEIPDVDLLGEVYRDHREFKSDSVLLTLSPLLRSTVYRQDLLAALVLSAGGISEGTTRAATQTITTYLRAATNEDQERFVALLAEMVSCTVARKSQSALRVLPRLLMECECVERMPERCAPLQSILSTLVRITQKSANPTRCRMALETLSALLSLPEETKVWRTAADSCIRSLRSSLPAIRRSAAEALYEGLCVSETVDEEALVLLSETGWQETGDLPGLERTSRIIHERILGDD</sequence>
<dbReference type="PANTHER" id="PTHR12658:SF0">
    <property type="entry name" value="TUBULIN-SPECIFIC CHAPERONE D"/>
    <property type="match status" value="1"/>
</dbReference>
<dbReference type="Proteomes" id="UP001432322">
    <property type="component" value="Unassembled WGS sequence"/>
</dbReference>
<keyword evidence="9" id="KW-1185">Reference proteome</keyword>
<evidence type="ECO:0000256" key="4">
    <source>
        <dbReference type="PROSITE-ProRule" id="PRU00103"/>
    </source>
</evidence>
<feature type="domain" description="Tubulin-folding cofactor D C-terminal" evidence="6">
    <location>
        <begin position="909"/>
        <end position="1078"/>
    </location>
</feature>
<dbReference type="PROSITE" id="PS50077">
    <property type="entry name" value="HEAT_REPEAT"/>
    <property type="match status" value="1"/>
</dbReference>
<proteinExistence type="inferred from homology"/>
<dbReference type="Pfam" id="PF12612">
    <property type="entry name" value="TFCD_C"/>
    <property type="match status" value="1"/>
</dbReference>
<evidence type="ECO:0000256" key="2">
    <source>
        <dbReference type="ARBA" id="ARBA00015003"/>
    </source>
</evidence>
<dbReference type="InterPro" id="IPR016024">
    <property type="entry name" value="ARM-type_fold"/>
</dbReference>
<dbReference type="GO" id="GO:0034333">
    <property type="term" value="P:adherens junction assembly"/>
    <property type="evidence" value="ECO:0007669"/>
    <property type="project" value="TreeGrafter"/>
</dbReference>
<evidence type="ECO:0000256" key="1">
    <source>
        <dbReference type="ARBA" id="ARBA00006853"/>
    </source>
</evidence>
<name>A0AAV5W740_9BILA</name>
<evidence type="ECO:0000259" key="7">
    <source>
        <dbReference type="Pfam" id="PF25767"/>
    </source>
</evidence>
<dbReference type="InterPro" id="IPR021133">
    <property type="entry name" value="HEAT_type_2"/>
</dbReference>
<feature type="domain" description="Tubulin-folding cofactor D ARM repeats" evidence="7">
    <location>
        <begin position="327"/>
        <end position="577"/>
    </location>
</feature>
<dbReference type="PANTHER" id="PTHR12658">
    <property type="entry name" value="BETA-TUBULIN COFACTOR D"/>
    <property type="match status" value="1"/>
</dbReference>
<dbReference type="AlphaFoldDB" id="A0AAV5W740"/>
<dbReference type="GO" id="GO:0000226">
    <property type="term" value="P:microtubule cytoskeleton organization"/>
    <property type="evidence" value="ECO:0007669"/>
    <property type="project" value="TreeGrafter"/>
</dbReference>
<accession>A0AAV5W740</accession>
<evidence type="ECO:0000313" key="8">
    <source>
        <dbReference type="EMBL" id="GMT27656.1"/>
    </source>
</evidence>
<comment type="caution">
    <text evidence="8">The sequence shown here is derived from an EMBL/GenBank/DDBJ whole genome shotgun (WGS) entry which is preliminary data.</text>
</comment>
<dbReference type="Pfam" id="PF23579">
    <property type="entry name" value="ARM_TBCD"/>
    <property type="match status" value="1"/>
</dbReference>
<protein>
    <recommendedName>
        <fullName evidence="2">Tubulin-specific chaperone D</fullName>
    </recommendedName>
</protein>
<dbReference type="InterPro" id="IPR011989">
    <property type="entry name" value="ARM-like"/>
</dbReference>
<dbReference type="GO" id="GO:0007023">
    <property type="term" value="P:post-chaperonin tubulin folding pathway"/>
    <property type="evidence" value="ECO:0007669"/>
    <property type="project" value="InterPro"/>
</dbReference>
<dbReference type="GO" id="GO:0070830">
    <property type="term" value="P:bicellular tight junction assembly"/>
    <property type="evidence" value="ECO:0007669"/>
    <property type="project" value="TreeGrafter"/>
</dbReference>
<evidence type="ECO:0000259" key="6">
    <source>
        <dbReference type="Pfam" id="PF12612"/>
    </source>
</evidence>
<keyword evidence="3" id="KW-0143">Chaperone</keyword>
<comment type="similarity">
    <text evidence="1">Belongs to the TBCD family.</text>
</comment>
<dbReference type="GO" id="GO:0048487">
    <property type="term" value="F:beta-tubulin binding"/>
    <property type="evidence" value="ECO:0007669"/>
    <property type="project" value="InterPro"/>
</dbReference>
<feature type="region of interest" description="Disordered" evidence="5">
    <location>
        <begin position="363"/>
        <end position="394"/>
    </location>
</feature>
<feature type="compositionally biased region" description="Acidic residues" evidence="5">
    <location>
        <begin position="15"/>
        <end position="25"/>
    </location>
</feature>
<dbReference type="InterPro" id="IPR058033">
    <property type="entry name" value="ARM_TBCD_2nd"/>
</dbReference>
<gene>
    <name evidence="8" type="ORF">PFISCL1PPCAC_18953</name>
</gene>
<dbReference type="GO" id="GO:0016328">
    <property type="term" value="C:lateral plasma membrane"/>
    <property type="evidence" value="ECO:0007669"/>
    <property type="project" value="TreeGrafter"/>
</dbReference>
<feature type="repeat" description="HEAT" evidence="4">
    <location>
        <begin position="409"/>
        <end position="446"/>
    </location>
</feature>
<feature type="region of interest" description="Disordered" evidence="5">
    <location>
        <begin position="1"/>
        <end position="25"/>
    </location>
</feature>
<dbReference type="GO" id="GO:0005096">
    <property type="term" value="F:GTPase activator activity"/>
    <property type="evidence" value="ECO:0007669"/>
    <property type="project" value="InterPro"/>
</dbReference>